<dbReference type="InterPro" id="IPR002661">
    <property type="entry name" value="Ribosome_recyc_fac"/>
</dbReference>
<dbReference type="Gene3D" id="1.10.132.20">
    <property type="entry name" value="Ribosome-recycling factor"/>
    <property type="match status" value="1"/>
</dbReference>
<comment type="similarity">
    <text evidence="2 6">Belongs to the RRF family.</text>
</comment>
<dbReference type="AlphaFoldDB" id="A0A1I4PTV2"/>
<protein>
    <recommendedName>
        <fullName evidence="6">Ribosome-recycling factor</fullName>
        <shortName evidence="6">RRF</shortName>
    </recommendedName>
    <alternativeName>
        <fullName evidence="6">Ribosome-releasing factor</fullName>
    </alternativeName>
</protein>
<evidence type="ECO:0000256" key="7">
    <source>
        <dbReference type="SAM" id="Coils"/>
    </source>
</evidence>
<evidence type="ECO:0000256" key="6">
    <source>
        <dbReference type="HAMAP-Rule" id="MF_00040"/>
    </source>
</evidence>
<feature type="domain" description="Ribosome recycling factor" evidence="8">
    <location>
        <begin position="21"/>
        <end position="183"/>
    </location>
</feature>
<evidence type="ECO:0000256" key="1">
    <source>
        <dbReference type="ARBA" id="ARBA00004496"/>
    </source>
</evidence>
<dbReference type="InterPro" id="IPR023584">
    <property type="entry name" value="Ribosome_recyc_fac_dom"/>
</dbReference>
<dbReference type="Proteomes" id="UP000243629">
    <property type="component" value="Unassembled WGS sequence"/>
</dbReference>
<comment type="subcellular location">
    <subcellularLocation>
        <location evidence="1 6">Cytoplasm</location>
    </subcellularLocation>
</comment>
<dbReference type="Gene3D" id="3.30.1360.40">
    <property type="match status" value="1"/>
</dbReference>
<dbReference type="OrthoDB" id="9804006at2"/>
<evidence type="ECO:0000256" key="2">
    <source>
        <dbReference type="ARBA" id="ARBA00005912"/>
    </source>
</evidence>
<keyword evidence="4 6" id="KW-0648">Protein biosynthesis</keyword>
<dbReference type="SUPFAM" id="SSF55194">
    <property type="entry name" value="Ribosome recycling factor, RRF"/>
    <property type="match status" value="1"/>
</dbReference>
<sequence>MINDIKQEAQTRMKKSVEALDHAFAKIRTGRAHPSILDSVMVSYYGSDTPLRQVANVIVEDSRTLALTVFDRSMIQAVEKAIMTSDLGLNPATAGTTIRVPMPALTEETRKGFTKQARSEAENARVAVRNIRRDALGQLKDLQKDKEISEDEERRAADEVQKLTDKFVAEIEKALETKEADLMAV</sequence>
<dbReference type="FunFam" id="3.30.1360.40:FF:000001">
    <property type="entry name" value="Ribosome-recycling factor"/>
    <property type="match status" value="1"/>
</dbReference>
<dbReference type="STRING" id="1720063.SAMN05216217_10385"/>
<dbReference type="InterPro" id="IPR036191">
    <property type="entry name" value="RRF_sf"/>
</dbReference>
<dbReference type="PANTHER" id="PTHR20982">
    <property type="entry name" value="RIBOSOME RECYCLING FACTOR"/>
    <property type="match status" value="1"/>
</dbReference>
<feature type="coiled-coil region" evidence="7">
    <location>
        <begin position="132"/>
        <end position="166"/>
    </location>
</feature>
<evidence type="ECO:0000256" key="5">
    <source>
        <dbReference type="ARBA" id="ARBA00025050"/>
    </source>
</evidence>
<proteinExistence type="inferred from homology"/>
<dbReference type="EMBL" id="FOUI01000003">
    <property type="protein sequence ID" value="SFM31199.1"/>
    <property type="molecule type" value="Genomic_DNA"/>
</dbReference>
<dbReference type="GO" id="GO:0005829">
    <property type="term" value="C:cytosol"/>
    <property type="evidence" value="ECO:0007669"/>
    <property type="project" value="GOC"/>
</dbReference>
<dbReference type="CDD" id="cd00520">
    <property type="entry name" value="RRF"/>
    <property type="match status" value="1"/>
</dbReference>
<evidence type="ECO:0000313" key="10">
    <source>
        <dbReference type="Proteomes" id="UP000243629"/>
    </source>
</evidence>
<organism evidence="9 10">
    <name type="scientific">Halopseudomonas yangmingensis</name>
    <dbReference type="NCBI Taxonomy" id="1720063"/>
    <lineage>
        <taxon>Bacteria</taxon>
        <taxon>Pseudomonadati</taxon>
        <taxon>Pseudomonadota</taxon>
        <taxon>Gammaproteobacteria</taxon>
        <taxon>Pseudomonadales</taxon>
        <taxon>Pseudomonadaceae</taxon>
        <taxon>Halopseudomonas</taxon>
    </lineage>
</organism>
<evidence type="ECO:0000256" key="4">
    <source>
        <dbReference type="ARBA" id="ARBA00022917"/>
    </source>
</evidence>
<keyword evidence="10" id="KW-1185">Reference proteome</keyword>
<dbReference type="PANTHER" id="PTHR20982:SF3">
    <property type="entry name" value="MITOCHONDRIAL RIBOSOME RECYCLING FACTOR PSEUDO 1"/>
    <property type="match status" value="1"/>
</dbReference>
<evidence type="ECO:0000313" key="9">
    <source>
        <dbReference type="EMBL" id="SFM31199.1"/>
    </source>
</evidence>
<dbReference type="Pfam" id="PF01765">
    <property type="entry name" value="RRF"/>
    <property type="match status" value="1"/>
</dbReference>
<evidence type="ECO:0000259" key="8">
    <source>
        <dbReference type="Pfam" id="PF01765"/>
    </source>
</evidence>
<comment type="function">
    <text evidence="5 6">Responsible for the release of ribosomes from messenger RNA at the termination of protein biosynthesis. May increase the efficiency of translation by recycling ribosomes from one round of translation to another.</text>
</comment>
<dbReference type="FunFam" id="1.10.132.20:FF:000001">
    <property type="entry name" value="Ribosome-recycling factor"/>
    <property type="match status" value="1"/>
</dbReference>
<keyword evidence="7" id="KW-0175">Coiled coil</keyword>
<gene>
    <name evidence="6" type="primary">frr</name>
    <name evidence="9" type="ORF">SAMN05216217_10385</name>
</gene>
<reference evidence="10" key="1">
    <citation type="submission" date="2016-10" db="EMBL/GenBank/DDBJ databases">
        <authorList>
            <person name="Varghese N."/>
            <person name="Submissions S."/>
        </authorList>
    </citation>
    <scope>NUCLEOTIDE SEQUENCE [LARGE SCALE GENOMIC DNA]</scope>
    <source>
        <strain evidence="10">DSM 24213</strain>
    </source>
</reference>
<keyword evidence="3 6" id="KW-0963">Cytoplasm</keyword>
<dbReference type="GO" id="GO:0043023">
    <property type="term" value="F:ribosomal large subunit binding"/>
    <property type="evidence" value="ECO:0007669"/>
    <property type="project" value="TreeGrafter"/>
</dbReference>
<dbReference type="RefSeq" id="WP_093473357.1">
    <property type="nucleotide sequence ID" value="NZ_FOUI01000003.1"/>
</dbReference>
<dbReference type="GO" id="GO:0002184">
    <property type="term" value="P:cytoplasmic translational termination"/>
    <property type="evidence" value="ECO:0007669"/>
    <property type="project" value="TreeGrafter"/>
</dbReference>
<dbReference type="NCBIfam" id="TIGR00496">
    <property type="entry name" value="frr"/>
    <property type="match status" value="1"/>
</dbReference>
<accession>A0A1I4PTV2</accession>
<dbReference type="HAMAP" id="MF_00040">
    <property type="entry name" value="RRF"/>
    <property type="match status" value="1"/>
</dbReference>
<evidence type="ECO:0000256" key="3">
    <source>
        <dbReference type="ARBA" id="ARBA00022490"/>
    </source>
</evidence>
<name>A0A1I4PTV2_9GAMM</name>